<keyword evidence="3" id="KW-1185">Reference proteome</keyword>
<feature type="transmembrane region" description="Helical" evidence="1">
    <location>
        <begin position="17"/>
        <end position="39"/>
    </location>
</feature>
<organism evidence="2 3">
    <name type="scientific">Prauserella sediminis</name>
    <dbReference type="NCBI Taxonomy" id="577680"/>
    <lineage>
        <taxon>Bacteria</taxon>
        <taxon>Bacillati</taxon>
        <taxon>Actinomycetota</taxon>
        <taxon>Actinomycetes</taxon>
        <taxon>Pseudonocardiales</taxon>
        <taxon>Pseudonocardiaceae</taxon>
        <taxon>Prauserella</taxon>
        <taxon>Prauserella salsuginis group</taxon>
    </lineage>
</organism>
<sequence>MRVVPEKPFEAAVEADVLVIMSVAIMAGVALTFMWGSHVTRFRELGRRRGVRRRLGMDYRRCGCPARGASWSSAFERRDDRPSNGSRT</sequence>
<evidence type="ECO:0000313" key="2">
    <source>
        <dbReference type="EMBL" id="MBB3664472.1"/>
    </source>
</evidence>
<dbReference type="EMBL" id="JACIBS010000001">
    <property type="protein sequence ID" value="MBB3664472.1"/>
    <property type="molecule type" value="Genomic_DNA"/>
</dbReference>
<proteinExistence type="predicted"/>
<dbReference type="Proteomes" id="UP000564573">
    <property type="component" value="Unassembled WGS sequence"/>
</dbReference>
<evidence type="ECO:0000256" key="1">
    <source>
        <dbReference type="SAM" id="Phobius"/>
    </source>
</evidence>
<keyword evidence="1" id="KW-0812">Transmembrane</keyword>
<dbReference type="AlphaFoldDB" id="A0A839XKN2"/>
<accession>A0A839XKN2</accession>
<keyword evidence="1" id="KW-1133">Transmembrane helix</keyword>
<comment type="caution">
    <text evidence="2">The sequence shown here is derived from an EMBL/GenBank/DDBJ whole genome shotgun (WGS) entry which is preliminary data.</text>
</comment>
<protein>
    <submittedName>
        <fullName evidence="2">Uncharacterized protein</fullName>
    </submittedName>
</protein>
<name>A0A839XKN2_9PSEU</name>
<evidence type="ECO:0000313" key="3">
    <source>
        <dbReference type="Proteomes" id="UP000564573"/>
    </source>
</evidence>
<gene>
    <name evidence="2" type="ORF">FB384_003376</name>
</gene>
<reference evidence="2 3" key="1">
    <citation type="submission" date="2020-08" db="EMBL/GenBank/DDBJ databases">
        <title>Sequencing the genomes of 1000 actinobacteria strains.</title>
        <authorList>
            <person name="Klenk H.-P."/>
        </authorList>
    </citation>
    <scope>NUCLEOTIDE SEQUENCE [LARGE SCALE GENOMIC DNA]</scope>
    <source>
        <strain evidence="2 3">DSM 45267</strain>
    </source>
</reference>
<keyword evidence="1" id="KW-0472">Membrane</keyword>